<accession>A0A024QAI0</accession>
<organism evidence="1 2">
    <name type="scientific">Virgibacillus massiliensis</name>
    <dbReference type="NCBI Taxonomy" id="1462526"/>
    <lineage>
        <taxon>Bacteria</taxon>
        <taxon>Bacillati</taxon>
        <taxon>Bacillota</taxon>
        <taxon>Bacilli</taxon>
        <taxon>Bacillales</taxon>
        <taxon>Bacillaceae</taxon>
        <taxon>Virgibacillus</taxon>
    </lineage>
</organism>
<keyword evidence="2" id="KW-1185">Reference proteome</keyword>
<name>A0A024QAI0_9BACI</name>
<evidence type="ECO:0000313" key="1">
    <source>
        <dbReference type="EMBL" id="CDQ39518.1"/>
    </source>
</evidence>
<dbReference type="RefSeq" id="WP_051739056.1">
    <property type="nucleotide sequence ID" value="NZ_BNER01000002.1"/>
</dbReference>
<dbReference type="Proteomes" id="UP000028875">
    <property type="component" value="Unassembled WGS sequence"/>
</dbReference>
<dbReference type="STRING" id="1462526.BN990_01823"/>
<sequence length="149" mass="17775">MTVKEYYEFAVRNDMTDLYVLIMFLVYEKKVLSFDDAKDKIMFYLQDKFKPRMNELITEYKNKLNINYKPCVFEVQVENKAYQTVYILAANEKQATSYCFSQMYKPIDMSICDPEQLMTKYNKKNEPINLTIKHLRDKATEIPSFLGGY</sequence>
<proteinExistence type="predicted"/>
<reference evidence="1 2" key="1">
    <citation type="submission" date="2014-03" db="EMBL/GenBank/DDBJ databases">
        <authorList>
            <person name="Urmite Genomes U."/>
        </authorList>
    </citation>
    <scope>NUCLEOTIDE SEQUENCE [LARGE SCALE GENOMIC DNA]</scope>
    <source>
        <strain evidence="1 2">Vm-5</strain>
    </source>
</reference>
<protein>
    <submittedName>
        <fullName evidence="1">Uncharacterized protein</fullName>
    </submittedName>
</protein>
<reference evidence="2" key="2">
    <citation type="submission" date="2014-05" db="EMBL/GenBank/DDBJ databases">
        <title>Draft genome sequence of Virgibacillus massiliensis Vm-5.</title>
        <authorList>
            <person name="Khelaifia S."/>
            <person name="Croce O."/>
            <person name="Lagier J.C."/>
            <person name="Raoult D."/>
        </authorList>
    </citation>
    <scope>NUCLEOTIDE SEQUENCE [LARGE SCALE GENOMIC DNA]</scope>
    <source>
        <strain evidence="2">Vm-5</strain>
    </source>
</reference>
<gene>
    <name evidence="1" type="ORF">BN990_01823</name>
</gene>
<evidence type="ECO:0000313" key="2">
    <source>
        <dbReference type="Proteomes" id="UP000028875"/>
    </source>
</evidence>
<dbReference type="AlphaFoldDB" id="A0A024QAI0"/>
<dbReference type="EMBL" id="CCDP010000001">
    <property type="protein sequence ID" value="CDQ39518.1"/>
    <property type="molecule type" value="Genomic_DNA"/>
</dbReference>
<dbReference type="OrthoDB" id="2927054at2"/>
<comment type="caution">
    <text evidence="1">The sequence shown here is derived from an EMBL/GenBank/DDBJ whole genome shotgun (WGS) entry which is preliminary data.</text>
</comment>